<organism evidence="1 2">
    <name type="scientific">Algoriphagus pacificus</name>
    <dbReference type="NCBI Taxonomy" id="2811234"/>
    <lineage>
        <taxon>Bacteria</taxon>
        <taxon>Pseudomonadati</taxon>
        <taxon>Bacteroidota</taxon>
        <taxon>Cytophagia</taxon>
        <taxon>Cytophagales</taxon>
        <taxon>Cyclobacteriaceae</taxon>
        <taxon>Algoriphagus</taxon>
    </lineage>
</organism>
<name>A0ABS3CC65_9BACT</name>
<evidence type="ECO:0000313" key="2">
    <source>
        <dbReference type="Proteomes" id="UP000664480"/>
    </source>
</evidence>
<accession>A0ABS3CC65</accession>
<comment type="caution">
    <text evidence="1">The sequence shown here is derived from an EMBL/GenBank/DDBJ whole genome shotgun (WGS) entry which is preliminary data.</text>
</comment>
<proteinExistence type="predicted"/>
<evidence type="ECO:0008006" key="3">
    <source>
        <dbReference type="Google" id="ProtNLM"/>
    </source>
</evidence>
<keyword evidence="2" id="KW-1185">Reference proteome</keyword>
<reference evidence="1 2" key="1">
    <citation type="submission" date="2021-03" db="EMBL/GenBank/DDBJ databases">
        <title>novel species isolated from a fishpond in China.</title>
        <authorList>
            <person name="Lu H."/>
            <person name="Cai Z."/>
        </authorList>
    </citation>
    <scope>NUCLEOTIDE SEQUENCE [LARGE SCALE GENOMIC DNA]</scope>
    <source>
        <strain evidence="1 2">YJ13C</strain>
    </source>
</reference>
<dbReference type="EMBL" id="JAFKCU010000001">
    <property type="protein sequence ID" value="MBN7814699.1"/>
    <property type="molecule type" value="Genomic_DNA"/>
</dbReference>
<evidence type="ECO:0000313" key="1">
    <source>
        <dbReference type="EMBL" id="MBN7814699.1"/>
    </source>
</evidence>
<gene>
    <name evidence="1" type="ORF">J0A69_04630</name>
</gene>
<dbReference type="Proteomes" id="UP000664480">
    <property type="component" value="Unassembled WGS sequence"/>
</dbReference>
<protein>
    <recommendedName>
        <fullName evidence="3">Natural product</fullName>
    </recommendedName>
</protein>
<sequence length="74" mass="7904">MNKLRLGKLNLNSNEVIERSELALIYGGSEDCFNYICHCEDGVEFSLTTDGDPYTDAGCSSGCASGCRTNCAVA</sequence>
<dbReference type="RefSeq" id="WP_206585326.1">
    <property type="nucleotide sequence ID" value="NZ_JAFKCU010000001.1"/>
</dbReference>